<evidence type="ECO:0000313" key="2">
    <source>
        <dbReference type="EMBL" id="RKF17020.1"/>
    </source>
</evidence>
<dbReference type="InterPro" id="IPR000182">
    <property type="entry name" value="GNAT_dom"/>
</dbReference>
<keyword evidence="3" id="KW-1185">Reference proteome</keyword>
<dbReference type="Gene3D" id="3.40.630.30">
    <property type="match status" value="1"/>
</dbReference>
<dbReference type="OrthoDB" id="9804153at2"/>
<evidence type="ECO:0000259" key="1">
    <source>
        <dbReference type="PROSITE" id="PS51186"/>
    </source>
</evidence>
<dbReference type="RefSeq" id="WP_121164611.1">
    <property type="nucleotide sequence ID" value="NZ_RAPE01000001.1"/>
</dbReference>
<organism evidence="2 3">
    <name type="scientific">Roseovarius spongiae</name>
    <dbReference type="NCBI Taxonomy" id="2320272"/>
    <lineage>
        <taxon>Bacteria</taxon>
        <taxon>Pseudomonadati</taxon>
        <taxon>Pseudomonadota</taxon>
        <taxon>Alphaproteobacteria</taxon>
        <taxon>Rhodobacterales</taxon>
        <taxon>Roseobacteraceae</taxon>
        <taxon>Roseovarius</taxon>
    </lineage>
</organism>
<dbReference type="InterPro" id="IPR016181">
    <property type="entry name" value="Acyl_CoA_acyltransferase"/>
</dbReference>
<accession>A0A3A8B0J7</accession>
<proteinExistence type="predicted"/>
<dbReference type="PANTHER" id="PTHR43792:SF1">
    <property type="entry name" value="N-ACETYLTRANSFERASE DOMAIN-CONTAINING PROTEIN"/>
    <property type="match status" value="1"/>
</dbReference>
<dbReference type="PROSITE" id="PS51186">
    <property type="entry name" value="GNAT"/>
    <property type="match status" value="1"/>
</dbReference>
<feature type="domain" description="N-acetyltransferase" evidence="1">
    <location>
        <begin position="17"/>
        <end position="179"/>
    </location>
</feature>
<dbReference type="GO" id="GO:0016747">
    <property type="term" value="F:acyltransferase activity, transferring groups other than amino-acyl groups"/>
    <property type="evidence" value="ECO:0007669"/>
    <property type="project" value="InterPro"/>
</dbReference>
<name>A0A3A8B0J7_9RHOB</name>
<keyword evidence="2" id="KW-0808">Transferase</keyword>
<comment type="caution">
    <text evidence="2">The sequence shown here is derived from an EMBL/GenBank/DDBJ whole genome shotgun (WGS) entry which is preliminary data.</text>
</comment>
<dbReference type="Pfam" id="PF13302">
    <property type="entry name" value="Acetyltransf_3"/>
    <property type="match status" value="1"/>
</dbReference>
<dbReference type="PANTHER" id="PTHR43792">
    <property type="entry name" value="GNAT FAMILY, PUTATIVE (AFU_ORTHOLOGUE AFUA_3G00765)-RELATED-RELATED"/>
    <property type="match status" value="1"/>
</dbReference>
<dbReference type="AlphaFoldDB" id="A0A3A8B0J7"/>
<sequence length="179" mass="19623">MMFESIVNQPVIETERFDLRPVRPSDAGLIGLYISDFRVARNTSSIPHPLPPGLVEAFIARVRADDRVEDAWVIDGSRIDAGEVMGVVSLNRLDAQEAEIGFWVAPAFWNTGVASEAVAALIEANPLDCRMIYATVHQGNAASARVLTNCGFCYLGDAETYSVAQAAKVPTWTYSRKLY</sequence>
<protein>
    <submittedName>
        <fullName evidence="2">N-acetyltransferase</fullName>
    </submittedName>
</protein>
<evidence type="ECO:0000313" key="3">
    <source>
        <dbReference type="Proteomes" id="UP000281128"/>
    </source>
</evidence>
<dbReference type="Proteomes" id="UP000281128">
    <property type="component" value="Unassembled WGS sequence"/>
</dbReference>
<dbReference type="SUPFAM" id="SSF55729">
    <property type="entry name" value="Acyl-CoA N-acyltransferases (Nat)"/>
    <property type="match status" value="1"/>
</dbReference>
<gene>
    <name evidence="2" type="ORF">D6850_05740</name>
</gene>
<dbReference type="InterPro" id="IPR051531">
    <property type="entry name" value="N-acetyltransferase"/>
</dbReference>
<dbReference type="EMBL" id="RAPE01000001">
    <property type="protein sequence ID" value="RKF17020.1"/>
    <property type="molecule type" value="Genomic_DNA"/>
</dbReference>
<reference evidence="2 3" key="1">
    <citation type="submission" date="2018-09" db="EMBL/GenBank/DDBJ databases">
        <title>Roseovarius spongiae sp. nov., isolated from a marine sponge.</title>
        <authorList>
            <person name="Zhuang L."/>
            <person name="Luo L."/>
        </authorList>
    </citation>
    <scope>NUCLEOTIDE SEQUENCE [LARGE SCALE GENOMIC DNA]</scope>
    <source>
        <strain evidence="2 3">HN-E21</strain>
    </source>
</reference>